<feature type="transmembrane region" description="Helical" evidence="10">
    <location>
        <begin position="171"/>
        <end position="190"/>
    </location>
</feature>
<dbReference type="EC" id="2.3.1.199" evidence="10"/>
<dbReference type="EMBL" id="JAPTSV010000006">
    <property type="protein sequence ID" value="KAJ1526811.1"/>
    <property type="molecule type" value="Genomic_DNA"/>
</dbReference>
<keyword evidence="2 10" id="KW-0444">Lipid biosynthesis</keyword>
<feature type="transmembrane region" description="Helical" evidence="10">
    <location>
        <begin position="116"/>
        <end position="135"/>
    </location>
</feature>
<evidence type="ECO:0000256" key="8">
    <source>
        <dbReference type="ARBA" id="ARBA00023136"/>
    </source>
</evidence>
<keyword evidence="8 10" id="KW-0472">Membrane</keyword>
<dbReference type="GO" id="GO:0009922">
    <property type="term" value="F:fatty acid elongase activity"/>
    <property type="evidence" value="ECO:0007669"/>
    <property type="project" value="UniProtKB-EC"/>
</dbReference>
<evidence type="ECO:0000256" key="6">
    <source>
        <dbReference type="ARBA" id="ARBA00022989"/>
    </source>
</evidence>
<evidence type="ECO:0000256" key="2">
    <source>
        <dbReference type="ARBA" id="ARBA00022516"/>
    </source>
</evidence>
<dbReference type="Proteomes" id="UP001075354">
    <property type="component" value="Chromosome 6"/>
</dbReference>
<protein>
    <recommendedName>
        <fullName evidence="10">Elongation of very long chain fatty acids protein</fullName>
        <ecNumber evidence="10">2.3.1.199</ecNumber>
    </recommendedName>
    <alternativeName>
        <fullName evidence="10">Very-long-chain 3-oxoacyl-CoA synthase</fullName>
    </alternativeName>
</protein>
<keyword evidence="3 10" id="KW-0808">Transferase</keyword>
<keyword evidence="5 10" id="KW-0276">Fatty acid metabolism</keyword>
<feature type="transmembrane region" description="Helical" evidence="10">
    <location>
        <begin position="63"/>
        <end position="83"/>
    </location>
</feature>
<dbReference type="GO" id="GO:0034626">
    <property type="term" value="P:fatty acid elongation, polyunsaturated fatty acid"/>
    <property type="evidence" value="ECO:0007669"/>
    <property type="project" value="TreeGrafter"/>
</dbReference>
<reference evidence="11" key="1">
    <citation type="submission" date="2022-12" db="EMBL/GenBank/DDBJ databases">
        <title>Chromosome-level genome assembly of the bean flower thrips Megalurothrips usitatus.</title>
        <authorList>
            <person name="Ma L."/>
            <person name="Liu Q."/>
            <person name="Li H."/>
            <person name="Cai W."/>
        </authorList>
    </citation>
    <scope>NUCLEOTIDE SEQUENCE</scope>
    <source>
        <strain evidence="11">Cailab_2022a</strain>
    </source>
</reference>
<feature type="transmembrane region" description="Helical" evidence="10">
    <location>
        <begin position="147"/>
        <end position="165"/>
    </location>
</feature>
<dbReference type="GO" id="GO:0030148">
    <property type="term" value="P:sphingolipid biosynthetic process"/>
    <property type="evidence" value="ECO:0007669"/>
    <property type="project" value="TreeGrafter"/>
</dbReference>
<keyword evidence="12" id="KW-1185">Reference proteome</keyword>
<evidence type="ECO:0000256" key="5">
    <source>
        <dbReference type="ARBA" id="ARBA00022832"/>
    </source>
</evidence>
<keyword evidence="9 10" id="KW-0275">Fatty acid biosynthesis</keyword>
<accession>A0AAV7XKY2</accession>
<evidence type="ECO:0000256" key="3">
    <source>
        <dbReference type="ARBA" id="ARBA00022679"/>
    </source>
</evidence>
<comment type="subcellular location">
    <subcellularLocation>
        <location evidence="1">Membrane</location>
        <topology evidence="1">Multi-pass membrane protein</topology>
    </subcellularLocation>
</comment>
<feature type="transmembrane region" description="Helical" evidence="10">
    <location>
        <begin position="34"/>
        <end position="51"/>
    </location>
</feature>
<keyword evidence="4 10" id="KW-0812">Transmembrane</keyword>
<keyword evidence="6 10" id="KW-1133">Transmembrane helix</keyword>
<evidence type="ECO:0000256" key="9">
    <source>
        <dbReference type="ARBA" id="ARBA00023160"/>
    </source>
</evidence>
<evidence type="ECO:0000256" key="7">
    <source>
        <dbReference type="ARBA" id="ARBA00023098"/>
    </source>
</evidence>
<dbReference type="GO" id="GO:0034625">
    <property type="term" value="P:fatty acid elongation, monounsaturated fatty acid"/>
    <property type="evidence" value="ECO:0007669"/>
    <property type="project" value="TreeGrafter"/>
</dbReference>
<proteinExistence type="inferred from homology"/>
<comment type="similarity">
    <text evidence="10">Belongs to the ELO family.</text>
</comment>
<dbReference type="GO" id="GO:0042761">
    <property type="term" value="P:very long-chain fatty acid biosynthetic process"/>
    <property type="evidence" value="ECO:0007669"/>
    <property type="project" value="TreeGrafter"/>
</dbReference>
<name>A0AAV7XKY2_9NEOP</name>
<evidence type="ECO:0000256" key="1">
    <source>
        <dbReference type="ARBA" id="ARBA00004141"/>
    </source>
</evidence>
<comment type="caution">
    <text evidence="11">The sequence shown here is derived from an EMBL/GenBank/DDBJ whole genome shotgun (WGS) entry which is preliminary data.</text>
</comment>
<evidence type="ECO:0000256" key="4">
    <source>
        <dbReference type="ARBA" id="ARBA00022692"/>
    </source>
</evidence>
<evidence type="ECO:0000256" key="10">
    <source>
        <dbReference type="RuleBase" id="RU361115"/>
    </source>
</evidence>
<keyword evidence="7 10" id="KW-0443">Lipid metabolism</keyword>
<dbReference type="Pfam" id="PF01151">
    <property type="entry name" value="ELO"/>
    <property type="match status" value="1"/>
</dbReference>
<dbReference type="InterPro" id="IPR002076">
    <property type="entry name" value="ELO_fam"/>
</dbReference>
<evidence type="ECO:0000313" key="11">
    <source>
        <dbReference type="EMBL" id="KAJ1526811.1"/>
    </source>
</evidence>
<gene>
    <name evidence="11" type="ORF">ONE63_008381</name>
</gene>
<feature type="transmembrane region" description="Helical" evidence="10">
    <location>
        <begin position="234"/>
        <end position="255"/>
    </location>
</feature>
<dbReference type="PANTHER" id="PTHR11157">
    <property type="entry name" value="FATTY ACID ACYL TRANSFERASE-RELATED"/>
    <property type="match status" value="1"/>
</dbReference>
<dbReference type="GO" id="GO:0019367">
    <property type="term" value="P:fatty acid elongation, saturated fatty acid"/>
    <property type="evidence" value="ECO:0007669"/>
    <property type="project" value="TreeGrafter"/>
</dbReference>
<dbReference type="GO" id="GO:0005789">
    <property type="term" value="C:endoplasmic reticulum membrane"/>
    <property type="evidence" value="ECO:0007669"/>
    <property type="project" value="TreeGrafter"/>
</dbReference>
<evidence type="ECO:0000313" key="12">
    <source>
        <dbReference type="Proteomes" id="UP001075354"/>
    </source>
</evidence>
<dbReference type="PANTHER" id="PTHR11157:SF28">
    <property type="entry name" value="ELONGATION OF VERY LONG CHAIN FATTY ACIDS PROTEIN"/>
    <property type="match status" value="1"/>
</dbReference>
<dbReference type="AlphaFoldDB" id="A0AAV7XKY2"/>
<comment type="catalytic activity">
    <reaction evidence="10">
        <text>a very-long-chain acyl-CoA + malonyl-CoA + H(+) = a very-long-chain 3-oxoacyl-CoA + CO2 + CoA</text>
        <dbReference type="Rhea" id="RHEA:32727"/>
        <dbReference type="ChEBI" id="CHEBI:15378"/>
        <dbReference type="ChEBI" id="CHEBI:16526"/>
        <dbReference type="ChEBI" id="CHEBI:57287"/>
        <dbReference type="ChEBI" id="CHEBI:57384"/>
        <dbReference type="ChEBI" id="CHEBI:90725"/>
        <dbReference type="ChEBI" id="CHEBI:90736"/>
        <dbReference type="EC" id="2.3.1.199"/>
    </reaction>
</comment>
<feature type="transmembrane region" description="Helical" evidence="10">
    <location>
        <begin position="202"/>
        <end position="222"/>
    </location>
</feature>
<sequence length="295" mass="34029">MTSTVSSVVEGYHRFMAEKADPRTQDWFLMSSPWPLLALLAAYVWVCLSLGPRLMKHREPFKLQGVLVLYNFVQMIGSAWLFWEGLDAAWLRDYSYTCQPVDFSNSPKAIRMARAVWMYFIFKIVELLDTLFFVLRKKDSQISFLHMYHHTLMPVCAWIGTRFLPGGHGTLLGLINCLVHVIMYCYYMLAAMGPRYQRYLGWKSYVTVVQMVQFVIVFAHSAQVLFTSCNYPKSIAFLLTLNAGLFLHMFGSFYYHSYVVAPRRRAAKQAAARESLLNDNNNVVCKDSNGKLKDN</sequence>
<organism evidence="11 12">
    <name type="scientific">Megalurothrips usitatus</name>
    <name type="common">bean blossom thrips</name>
    <dbReference type="NCBI Taxonomy" id="439358"/>
    <lineage>
        <taxon>Eukaryota</taxon>
        <taxon>Metazoa</taxon>
        <taxon>Ecdysozoa</taxon>
        <taxon>Arthropoda</taxon>
        <taxon>Hexapoda</taxon>
        <taxon>Insecta</taxon>
        <taxon>Pterygota</taxon>
        <taxon>Neoptera</taxon>
        <taxon>Paraneoptera</taxon>
        <taxon>Thysanoptera</taxon>
        <taxon>Terebrantia</taxon>
        <taxon>Thripoidea</taxon>
        <taxon>Thripidae</taxon>
        <taxon>Megalurothrips</taxon>
    </lineage>
</organism>